<comment type="subunit">
    <text evidence="13">F-type ATPases have 2 components, CF(1) - the catalytic core - and CF(0) - the membrane proton channel. CF(1) has five subunits: alpha(3), beta(3), gamma(1), delta(1), epsilon(1). CF(0) has four main subunits: a(1), b(1), b'(1) and c(9-12).</text>
</comment>
<evidence type="ECO:0000256" key="4">
    <source>
        <dbReference type="ARBA" id="ARBA00022448"/>
    </source>
</evidence>
<keyword evidence="7" id="KW-0375">Hydrogen ion transport</keyword>
<comment type="function">
    <text evidence="1">Produces ATP from ADP in the presence of a proton gradient across the membrane. The alpha chain is a regulatory subunit.</text>
</comment>
<evidence type="ECO:0000256" key="6">
    <source>
        <dbReference type="ARBA" id="ARBA00022741"/>
    </source>
</evidence>
<dbReference type="InterPro" id="IPR020003">
    <property type="entry name" value="ATPase_a/bsu_AS"/>
</dbReference>
<dbReference type="PANTHER" id="PTHR48082:SF2">
    <property type="entry name" value="ATP SYNTHASE SUBUNIT ALPHA, MITOCHONDRIAL"/>
    <property type="match status" value="1"/>
</dbReference>
<name>A0A158L5D3_9BURK</name>
<evidence type="ECO:0000313" key="17">
    <source>
        <dbReference type="Proteomes" id="UP000054770"/>
    </source>
</evidence>
<evidence type="ECO:0000256" key="2">
    <source>
        <dbReference type="ARBA" id="ARBA00004370"/>
    </source>
</evidence>
<comment type="subcellular location">
    <subcellularLocation>
        <location evidence="2">Membrane</location>
    </subcellularLocation>
</comment>
<evidence type="ECO:0000256" key="1">
    <source>
        <dbReference type="ARBA" id="ARBA00003784"/>
    </source>
</evidence>
<feature type="domain" description="ATPase F1/V1/A1 complex alpha/beta subunit nucleotide-binding" evidence="14">
    <location>
        <begin position="1"/>
        <end position="122"/>
    </location>
</feature>
<evidence type="ECO:0000256" key="5">
    <source>
        <dbReference type="ARBA" id="ARBA00022475"/>
    </source>
</evidence>
<dbReference type="GO" id="GO:0045259">
    <property type="term" value="C:proton-transporting ATP synthase complex"/>
    <property type="evidence" value="ECO:0007669"/>
    <property type="project" value="UniProtKB-KW"/>
</dbReference>
<evidence type="ECO:0000259" key="14">
    <source>
        <dbReference type="Pfam" id="PF00006"/>
    </source>
</evidence>
<evidence type="ECO:0000256" key="8">
    <source>
        <dbReference type="ARBA" id="ARBA00022840"/>
    </source>
</evidence>
<dbReference type="Gene3D" id="1.20.150.20">
    <property type="entry name" value="ATP synthase alpha/beta chain, C-terminal domain"/>
    <property type="match status" value="1"/>
</dbReference>
<evidence type="ECO:0000256" key="12">
    <source>
        <dbReference type="ARBA" id="ARBA00023310"/>
    </source>
</evidence>
<dbReference type="EMBL" id="FCON02000462">
    <property type="protein sequence ID" value="SAL88644.1"/>
    <property type="molecule type" value="Genomic_DNA"/>
</dbReference>
<dbReference type="Proteomes" id="UP000054770">
    <property type="component" value="Unassembled WGS sequence"/>
</dbReference>
<dbReference type="Pfam" id="PF00006">
    <property type="entry name" value="ATP-synt_ab"/>
    <property type="match status" value="1"/>
</dbReference>
<dbReference type="Pfam" id="PF00306">
    <property type="entry name" value="ATP-synt_ab_C"/>
    <property type="match status" value="1"/>
</dbReference>
<dbReference type="Gene3D" id="3.40.50.300">
    <property type="entry name" value="P-loop containing nucleotide triphosphate hydrolases"/>
    <property type="match status" value="1"/>
</dbReference>
<keyword evidence="4" id="KW-0813">Transport</keyword>
<evidence type="ECO:0000256" key="7">
    <source>
        <dbReference type="ARBA" id="ARBA00022781"/>
    </source>
</evidence>
<dbReference type="CDD" id="cd18113">
    <property type="entry name" value="ATP-synt_F1_alpha_C"/>
    <property type="match status" value="1"/>
</dbReference>
<evidence type="ECO:0000259" key="15">
    <source>
        <dbReference type="Pfam" id="PF00306"/>
    </source>
</evidence>
<dbReference type="GO" id="GO:0005524">
    <property type="term" value="F:ATP binding"/>
    <property type="evidence" value="ECO:0007669"/>
    <property type="project" value="UniProtKB-KW"/>
</dbReference>
<comment type="similarity">
    <text evidence="3">Belongs to the ATPase alpha/beta chains family.</text>
</comment>
<sequence>MTIAEYFRDRGQHALIVIDDLTKHAATHRELALLTREPPGREAYPGDIFYLHARLLERAAKLSPERGGGSLTALPIAETDAGNLSAYIPTNLISITDGQIVLDTGLFAANQRPAIDVGLSVSRVGGKAQTPALRKVSGRLRLDYSQFLELEMFSRFGGLTDARIKAQVVRGQRIRALITQPRFTPLRALDEVAVLAALAEGVFDDFPVEQIPVMRARLAAHLDAHGGTAAAALKESGTLEPAAQATLVAAVRDLAQTCGTPAPAAPAATQPDGKSS</sequence>
<evidence type="ECO:0000256" key="11">
    <source>
        <dbReference type="ARBA" id="ARBA00023196"/>
    </source>
</evidence>
<dbReference type="SUPFAM" id="SSF47917">
    <property type="entry name" value="C-terminal domain of alpha and beta subunits of F1 ATP synthase"/>
    <property type="match status" value="1"/>
</dbReference>
<dbReference type="InterPro" id="IPR027417">
    <property type="entry name" value="P-loop_NTPase"/>
</dbReference>
<dbReference type="PANTHER" id="PTHR48082">
    <property type="entry name" value="ATP SYNTHASE SUBUNIT ALPHA, MITOCHONDRIAL"/>
    <property type="match status" value="1"/>
</dbReference>
<keyword evidence="6" id="KW-0547">Nucleotide-binding</keyword>
<dbReference type="InterPro" id="IPR000194">
    <property type="entry name" value="ATPase_F1/V1/A1_a/bsu_nucl-bd"/>
</dbReference>
<evidence type="ECO:0000256" key="10">
    <source>
        <dbReference type="ARBA" id="ARBA00023136"/>
    </source>
</evidence>
<keyword evidence="5" id="KW-1003">Cell membrane</keyword>
<dbReference type="SUPFAM" id="SSF52540">
    <property type="entry name" value="P-loop containing nucleoside triphosphate hydrolases"/>
    <property type="match status" value="1"/>
</dbReference>
<keyword evidence="10" id="KW-0472">Membrane</keyword>
<dbReference type="AlphaFoldDB" id="A0A158L5D3"/>
<proteinExistence type="inferred from homology"/>
<feature type="domain" description="ATP synthase alpha subunit C-terminal" evidence="15">
    <location>
        <begin position="129"/>
        <end position="253"/>
    </location>
</feature>
<evidence type="ECO:0000256" key="9">
    <source>
        <dbReference type="ARBA" id="ARBA00023065"/>
    </source>
</evidence>
<dbReference type="PROSITE" id="PS00152">
    <property type="entry name" value="ATPASE_ALPHA_BETA"/>
    <property type="match status" value="1"/>
</dbReference>
<gene>
    <name evidence="16" type="ORF">AWB68_08845</name>
</gene>
<dbReference type="GO" id="GO:0046933">
    <property type="term" value="F:proton-transporting ATP synthase activity, rotational mechanism"/>
    <property type="evidence" value="ECO:0007669"/>
    <property type="project" value="InterPro"/>
</dbReference>
<keyword evidence="8" id="KW-0067">ATP-binding</keyword>
<comment type="caution">
    <text evidence="16">The sequence shown here is derived from an EMBL/GenBank/DDBJ whole genome shotgun (WGS) entry which is preliminary data.</text>
</comment>
<keyword evidence="9" id="KW-0406">Ion transport</keyword>
<dbReference type="InterPro" id="IPR038376">
    <property type="entry name" value="ATP_synth_asu_C_sf"/>
</dbReference>
<dbReference type="FunFam" id="3.40.50.300:FF:002432">
    <property type="entry name" value="ATP synthase subunit alpha, mitochondrial"/>
    <property type="match status" value="1"/>
</dbReference>
<reference evidence="16" key="1">
    <citation type="submission" date="2016-01" db="EMBL/GenBank/DDBJ databases">
        <authorList>
            <person name="Peeters C."/>
        </authorList>
    </citation>
    <scope>NUCLEOTIDE SEQUENCE [LARGE SCALE GENOMIC DNA]</scope>
    <source>
        <strain evidence="16">LMG 22940</strain>
    </source>
</reference>
<organism evidence="16 17">
    <name type="scientific">Caballeronia choica</name>
    <dbReference type="NCBI Taxonomy" id="326476"/>
    <lineage>
        <taxon>Bacteria</taxon>
        <taxon>Pseudomonadati</taxon>
        <taxon>Pseudomonadota</taxon>
        <taxon>Betaproteobacteria</taxon>
        <taxon>Burkholderiales</taxon>
        <taxon>Burkholderiaceae</taxon>
        <taxon>Caballeronia</taxon>
    </lineage>
</organism>
<protein>
    <submittedName>
        <fullName evidence="16">ATP synthase F0F1 subunit alpha</fullName>
    </submittedName>
</protein>
<keyword evidence="17" id="KW-1185">Reference proteome</keyword>
<dbReference type="InterPro" id="IPR000793">
    <property type="entry name" value="ATP_synth_asu_C"/>
</dbReference>
<keyword evidence="12" id="KW-0066">ATP synthesis</keyword>
<accession>A0A158L5D3</accession>
<evidence type="ECO:0000256" key="3">
    <source>
        <dbReference type="ARBA" id="ARBA00008936"/>
    </source>
</evidence>
<dbReference type="GO" id="GO:0043531">
    <property type="term" value="F:ADP binding"/>
    <property type="evidence" value="ECO:0007669"/>
    <property type="project" value="TreeGrafter"/>
</dbReference>
<dbReference type="InterPro" id="IPR005294">
    <property type="entry name" value="ATP_synth_F1_asu"/>
</dbReference>
<keyword evidence="11" id="KW-0139">CF(1)</keyword>
<evidence type="ECO:0000313" key="16">
    <source>
        <dbReference type="EMBL" id="SAL88644.1"/>
    </source>
</evidence>
<evidence type="ECO:0000256" key="13">
    <source>
        <dbReference type="ARBA" id="ARBA00026013"/>
    </source>
</evidence>